<feature type="region of interest" description="Disordered" evidence="1">
    <location>
        <begin position="54"/>
        <end position="93"/>
    </location>
</feature>
<feature type="region of interest" description="Disordered" evidence="1">
    <location>
        <begin position="583"/>
        <end position="602"/>
    </location>
</feature>
<dbReference type="InterPro" id="IPR040341">
    <property type="entry name" value="GPATCH3"/>
</dbReference>
<dbReference type="SMART" id="SM00443">
    <property type="entry name" value="G_patch"/>
    <property type="match status" value="1"/>
</dbReference>
<keyword evidence="4" id="KW-1185">Reference proteome</keyword>
<gene>
    <name evidence="3" type="ORF">OTU49_006729</name>
</gene>
<evidence type="ECO:0000313" key="4">
    <source>
        <dbReference type="Proteomes" id="UP001445076"/>
    </source>
</evidence>
<dbReference type="PANTHER" id="PTHR14390:SF2">
    <property type="entry name" value="G PATCH DOMAIN-CONTAINING PROTEIN 3"/>
    <property type="match status" value="1"/>
</dbReference>
<organism evidence="3 4">
    <name type="scientific">Cherax quadricarinatus</name>
    <name type="common">Australian red claw crayfish</name>
    <dbReference type="NCBI Taxonomy" id="27406"/>
    <lineage>
        <taxon>Eukaryota</taxon>
        <taxon>Metazoa</taxon>
        <taxon>Ecdysozoa</taxon>
        <taxon>Arthropoda</taxon>
        <taxon>Crustacea</taxon>
        <taxon>Multicrustacea</taxon>
        <taxon>Malacostraca</taxon>
        <taxon>Eumalacostraca</taxon>
        <taxon>Eucarida</taxon>
        <taxon>Decapoda</taxon>
        <taxon>Pleocyemata</taxon>
        <taxon>Astacidea</taxon>
        <taxon>Parastacoidea</taxon>
        <taxon>Parastacidae</taxon>
        <taxon>Cherax</taxon>
    </lineage>
</organism>
<dbReference type="PANTHER" id="PTHR14390">
    <property type="entry name" value="G PATCH DOMAIN CONTAINING PROTEIN 3"/>
    <property type="match status" value="1"/>
</dbReference>
<dbReference type="Proteomes" id="UP001445076">
    <property type="component" value="Unassembled WGS sequence"/>
</dbReference>
<reference evidence="3 4" key="1">
    <citation type="journal article" date="2024" name="BMC Genomics">
        <title>Genome assembly of redclaw crayfish (Cherax quadricarinatus) provides insights into its immune adaptation and hypoxia tolerance.</title>
        <authorList>
            <person name="Liu Z."/>
            <person name="Zheng J."/>
            <person name="Li H."/>
            <person name="Fang K."/>
            <person name="Wang S."/>
            <person name="He J."/>
            <person name="Zhou D."/>
            <person name="Weng S."/>
            <person name="Chi M."/>
            <person name="Gu Z."/>
            <person name="He J."/>
            <person name="Li F."/>
            <person name="Wang M."/>
        </authorList>
    </citation>
    <scope>NUCLEOTIDE SEQUENCE [LARGE SCALE GENOMIC DNA]</scope>
    <source>
        <strain evidence="3">ZL_2023a</strain>
    </source>
</reference>
<feature type="region of interest" description="Disordered" evidence="1">
    <location>
        <begin position="516"/>
        <end position="552"/>
    </location>
</feature>
<feature type="non-terminal residue" evidence="3">
    <location>
        <position position="1"/>
    </location>
</feature>
<proteinExistence type="predicted"/>
<dbReference type="AlphaFoldDB" id="A0AAW0WQD4"/>
<dbReference type="PROSITE" id="PS50174">
    <property type="entry name" value="G_PATCH"/>
    <property type="match status" value="1"/>
</dbReference>
<dbReference type="GO" id="GO:0045893">
    <property type="term" value="P:positive regulation of DNA-templated transcription"/>
    <property type="evidence" value="ECO:0007669"/>
    <property type="project" value="TreeGrafter"/>
</dbReference>
<dbReference type="GO" id="GO:0003676">
    <property type="term" value="F:nucleic acid binding"/>
    <property type="evidence" value="ECO:0007669"/>
    <property type="project" value="InterPro"/>
</dbReference>
<dbReference type="GO" id="GO:0039536">
    <property type="term" value="P:negative regulation of RIG-I signaling pathway"/>
    <property type="evidence" value="ECO:0007669"/>
    <property type="project" value="InterPro"/>
</dbReference>
<accession>A0AAW0WQD4</accession>
<dbReference type="InterPro" id="IPR000467">
    <property type="entry name" value="G_patch_dom"/>
</dbReference>
<feature type="compositionally biased region" description="Polar residues" evidence="1">
    <location>
        <begin position="55"/>
        <end position="74"/>
    </location>
</feature>
<comment type="caution">
    <text evidence="3">The sequence shown here is derived from an EMBL/GenBank/DDBJ whole genome shotgun (WGS) entry which is preliminary data.</text>
</comment>
<evidence type="ECO:0000313" key="3">
    <source>
        <dbReference type="EMBL" id="KAK8733040.1"/>
    </source>
</evidence>
<name>A0AAW0WQD4_CHEQU</name>
<dbReference type="GO" id="GO:0032480">
    <property type="term" value="P:negative regulation of type I interferon production"/>
    <property type="evidence" value="ECO:0007669"/>
    <property type="project" value="InterPro"/>
</dbReference>
<evidence type="ECO:0000256" key="1">
    <source>
        <dbReference type="SAM" id="MobiDB-lite"/>
    </source>
</evidence>
<feature type="compositionally biased region" description="Basic and acidic residues" evidence="1">
    <location>
        <begin position="592"/>
        <end position="601"/>
    </location>
</feature>
<dbReference type="EMBL" id="JARKIK010000055">
    <property type="protein sequence ID" value="KAK8733040.1"/>
    <property type="molecule type" value="Genomic_DNA"/>
</dbReference>
<protein>
    <recommendedName>
        <fullName evidence="2">G-patch domain-containing protein</fullName>
    </recommendedName>
</protein>
<sequence>NNNNKKMHLVVTNIPESFRTPDLRNFFSEYVEKGAFQCFHFRHRPQTHLAGLLDNNATSSPQQHISRSQTNAEKVSSKEDSNKTLCPHSPDATSLKVQQELIQDTDNTLNKRLRKSTSVEYNQDDKPVHIEYNNEEKNSSASKVHWLNSGLSGLSSLINEKKEKAKTDLKHSMQLLHREGTSSTCSMKSDIDKSMKKQSGSDNLHSSVSLHVIDMMKEAEAKRTCCILNIKEDFVEKFTLKYDKKHWVDLAGEVLVPRCYILKINFRKSKTYDDSDYKTRKELDSQSLSVESPLDLVEFCPPTLMPQGNVGTPTQHFKNLIKACQLPGIIIRKLGLEFPRSRGQKRFSQVPFNYGTSVVKTKPVLTDESGIAFTAAGHLIPSSADFTRVKKKLKKKRICRRPKLELEVEKEDGAETEEWERYEAFHNDVTSQDRIKERLFEKEIELVWEKGGPGLVFYTDAQYWREQEGDFDEQTTDEWDVDMSVYYEEGAGDRDAQDSVAMLHSDKLRSGNISHSVFKTPRTHDDGKKKMSKNTSSANLKKRIGPTSPPVIGEFEEHTRGFGRRLLEAQGWHDGQGLGKDAKGLPYALDGDGQHPHDKKGFGYYGEKLHGWRTASSTGQQHQSRLPGACKKHQKDVLISTVFDCPSTVDPPAPTLRTREPTTLSHRHNYVAFARASDSS</sequence>
<feature type="domain" description="G-patch" evidence="2">
    <location>
        <begin position="559"/>
        <end position="607"/>
    </location>
</feature>
<evidence type="ECO:0000259" key="2">
    <source>
        <dbReference type="PROSITE" id="PS50174"/>
    </source>
</evidence>
<dbReference type="Pfam" id="PF01585">
    <property type="entry name" value="G-patch"/>
    <property type="match status" value="1"/>
</dbReference>